<organism evidence="2 3">
    <name type="scientific">Gymnopilus dilepis</name>
    <dbReference type="NCBI Taxonomy" id="231916"/>
    <lineage>
        <taxon>Eukaryota</taxon>
        <taxon>Fungi</taxon>
        <taxon>Dikarya</taxon>
        <taxon>Basidiomycota</taxon>
        <taxon>Agaricomycotina</taxon>
        <taxon>Agaricomycetes</taxon>
        <taxon>Agaricomycetidae</taxon>
        <taxon>Agaricales</taxon>
        <taxon>Agaricineae</taxon>
        <taxon>Hymenogastraceae</taxon>
        <taxon>Gymnopilus</taxon>
    </lineage>
</organism>
<protein>
    <submittedName>
        <fullName evidence="2">Uncharacterized protein</fullName>
    </submittedName>
</protein>
<comment type="caution">
    <text evidence="2">The sequence shown here is derived from an EMBL/GenBank/DDBJ whole genome shotgun (WGS) entry which is preliminary data.</text>
</comment>
<sequence length="864" mass="98281">MPHVYDSDDEVVNSFTIGQFYKKCKSYLEEDPSKFVKFALCGMDADGPFVVDPLRECLKRSETFVVTRDYDSLLGLHDHILATTYITVHTLARNEDSLSSNVHLRYNFTSSRGQFTESLHKVPNICLGTWGPHNHILRVYIPELYEPDRPYNRLTQSQQTIFYEKGLRPAIASLLDIEALEWPATYSDEFWRARGRNGQLRFVTKTIPSIVVPYLADAIRDAFRDNDIPWYHGLVVLHQIRGVKHASSHAPSRHEAKQALRRFFDENGLNRECITRGSWWIDVALNITSHDARCYGWRTDAHFHLVRRVLGISDSAARRITSVGSSQYTRDLTSHLAGVSGWRIAPGPRAEGKFQCRYFQGYTTDKALTARADGGHFGKFLKCEDVINGKASGWAHNLFTLNRNACRTNLSTARMEMRIPIKHAVDVLLNVDDQLIRDSIVSTNGIAWWGIRAYRILACKMLFDWFSEGPEHLRATPLALMLVAALVWLANGLHSTPDKGANSKRLMDAVLPHISRLNANPDLLAYGTPTKDDDVASDWSTDGESAMPANRRRVEGETSPGFPQGMVFLRRICCGPKNPVPRLQNNNSVLHPKAFKYFFGSNQDGVRQDLAAEEVARPSNPDRVSNKTKHTPIYFNSAEAEMEEDAPLPLLFNLQADGFHLLPKLADEGEDVEGDTDFSADDICKDDIDEALTEVYHQFILDITSKAPNESGAGNPSYLSLDANARRHVTEQTYMEQNLACYFRDCQWKIASRSEWNDIFDRLWPRKGFTLTATHIQNFKQARYYRYWRAMLKRSQELTANRMRAELKKKFDNFYFMPWVQSDCIWKSVYRGSFTKSSGINPKKACPLVAICPGKNPPTWNPAS</sequence>
<keyword evidence="3" id="KW-1185">Reference proteome</keyword>
<name>A0A409YWW5_9AGAR</name>
<reference evidence="2 3" key="1">
    <citation type="journal article" date="2018" name="Evol. Lett.">
        <title>Horizontal gene cluster transfer increased hallucinogenic mushroom diversity.</title>
        <authorList>
            <person name="Reynolds H.T."/>
            <person name="Vijayakumar V."/>
            <person name="Gluck-Thaler E."/>
            <person name="Korotkin H.B."/>
            <person name="Matheny P.B."/>
            <person name="Slot J.C."/>
        </authorList>
    </citation>
    <scope>NUCLEOTIDE SEQUENCE [LARGE SCALE GENOMIC DNA]</scope>
    <source>
        <strain evidence="2 3">SRW20</strain>
    </source>
</reference>
<evidence type="ECO:0000256" key="1">
    <source>
        <dbReference type="SAM" id="MobiDB-lite"/>
    </source>
</evidence>
<evidence type="ECO:0000313" key="3">
    <source>
        <dbReference type="Proteomes" id="UP000284706"/>
    </source>
</evidence>
<dbReference type="InParanoid" id="A0A409YWW5"/>
<evidence type="ECO:0000313" key="2">
    <source>
        <dbReference type="EMBL" id="PPR07490.1"/>
    </source>
</evidence>
<gene>
    <name evidence="2" type="ORF">CVT26_013459</name>
</gene>
<feature type="region of interest" description="Disordered" evidence="1">
    <location>
        <begin position="534"/>
        <end position="559"/>
    </location>
</feature>
<accession>A0A409YWW5</accession>
<proteinExistence type="predicted"/>
<dbReference type="Proteomes" id="UP000284706">
    <property type="component" value="Unassembled WGS sequence"/>
</dbReference>
<dbReference type="OrthoDB" id="3261690at2759"/>
<dbReference type="EMBL" id="NHYE01000113">
    <property type="protein sequence ID" value="PPR07490.1"/>
    <property type="molecule type" value="Genomic_DNA"/>
</dbReference>
<dbReference type="AlphaFoldDB" id="A0A409YWW5"/>